<dbReference type="InterPro" id="IPR003593">
    <property type="entry name" value="AAA+_ATPase"/>
</dbReference>
<dbReference type="RefSeq" id="WP_200315368.1">
    <property type="nucleotide sequence ID" value="NZ_JAENJH010000001.1"/>
</dbReference>
<keyword evidence="4 6" id="KW-0067">ATP-binding</keyword>
<protein>
    <submittedName>
        <fullName evidence="6">ABC transporter ATP-binding protein</fullName>
    </submittedName>
</protein>
<dbReference type="EMBL" id="JAENJH010000001">
    <property type="protein sequence ID" value="MBK1783799.1"/>
    <property type="molecule type" value="Genomic_DNA"/>
</dbReference>
<evidence type="ECO:0000256" key="1">
    <source>
        <dbReference type="ARBA" id="ARBA00005417"/>
    </source>
</evidence>
<dbReference type="InterPro" id="IPR027417">
    <property type="entry name" value="P-loop_NTPase"/>
</dbReference>
<dbReference type="SUPFAM" id="SSF52540">
    <property type="entry name" value="P-loop containing nucleoside triphosphate hydrolases"/>
    <property type="match status" value="1"/>
</dbReference>
<comment type="caution">
    <text evidence="6">The sequence shown here is derived from an EMBL/GenBank/DDBJ whole genome shotgun (WGS) entry which is preliminary data.</text>
</comment>
<dbReference type="PANTHER" id="PTHR43335:SF3">
    <property type="entry name" value="ABC TRANSPORTER"/>
    <property type="match status" value="1"/>
</dbReference>
<dbReference type="PANTHER" id="PTHR43335">
    <property type="entry name" value="ABC TRANSPORTER, ATP-BINDING PROTEIN"/>
    <property type="match status" value="1"/>
</dbReference>
<feature type="domain" description="ABC transporter" evidence="5">
    <location>
        <begin position="12"/>
        <end position="236"/>
    </location>
</feature>
<dbReference type="Pfam" id="PF00005">
    <property type="entry name" value="ABC_tran"/>
    <property type="match status" value="1"/>
</dbReference>
<name>A0A934QQD9_9PSEU</name>
<organism evidence="6 7">
    <name type="scientific">Prauserella cavernicola</name>
    <dbReference type="NCBI Taxonomy" id="2800127"/>
    <lineage>
        <taxon>Bacteria</taxon>
        <taxon>Bacillati</taxon>
        <taxon>Actinomycetota</taxon>
        <taxon>Actinomycetes</taxon>
        <taxon>Pseudonocardiales</taxon>
        <taxon>Pseudonocardiaceae</taxon>
        <taxon>Prauserella</taxon>
    </lineage>
</organism>
<gene>
    <name evidence="6" type="ORF">JHE00_05610</name>
</gene>
<keyword evidence="2" id="KW-0813">Transport</keyword>
<dbReference type="SMART" id="SM00382">
    <property type="entry name" value="AAA"/>
    <property type="match status" value="1"/>
</dbReference>
<dbReference type="InterPro" id="IPR003439">
    <property type="entry name" value="ABC_transporter-like_ATP-bd"/>
</dbReference>
<evidence type="ECO:0000259" key="5">
    <source>
        <dbReference type="PROSITE" id="PS50893"/>
    </source>
</evidence>
<dbReference type="Gene3D" id="3.40.50.300">
    <property type="entry name" value="P-loop containing nucleotide triphosphate hydrolases"/>
    <property type="match status" value="1"/>
</dbReference>
<evidence type="ECO:0000256" key="2">
    <source>
        <dbReference type="ARBA" id="ARBA00022448"/>
    </source>
</evidence>
<dbReference type="CDD" id="cd03230">
    <property type="entry name" value="ABC_DR_subfamily_A"/>
    <property type="match status" value="1"/>
</dbReference>
<dbReference type="GO" id="GO:0016887">
    <property type="term" value="F:ATP hydrolysis activity"/>
    <property type="evidence" value="ECO:0007669"/>
    <property type="project" value="InterPro"/>
</dbReference>
<comment type="similarity">
    <text evidence="1">Belongs to the ABC transporter superfamily.</text>
</comment>
<evidence type="ECO:0000313" key="7">
    <source>
        <dbReference type="Proteomes" id="UP000635245"/>
    </source>
</evidence>
<dbReference type="Proteomes" id="UP000635245">
    <property type="component" value="Unassembled WGS sequence"/>
</dbReference>
<evidence type="ECO:0000256" key="4">
    <source>
        <dbReference type="ARBA" id="ARBA00022840"/>
    </source>
</evidence>
<accession>A0A934QQD9</accession>
<proteinExistence type="inferred from homology"/>
<reference evidence="6" key="1">
    <citation type="submission" date="2020-12" db="EMBL/GenBank/DDBJ databases">
        <title>Prauserella sp. ASG 168, a novel actinomycete isolated from cave rock.</title>
        <authorList>
            <person name="Suriyachadkun C."/>
        </authorList>
    </citation>
    <scope>NUCLEOTIDE SEQUENCE</scope>
    <source>
        <strain evidence="6">ASG 168</strain>
    </source>
</reference>
<dbReference type="GO" id="GO:0005524">
    <property type="term" value="F:ATP binding"/>
    <property type="evidence" value="ECO:0007669"/>
    <property type="project" value="UniProtKB-KW"/>
</dbReference>
<sequence length="297" mass="31781">MSLLDTTGGSAVRASGLGRRFHRTWALREADFAVPAGAITAVVGAHGSGKSTLLSLLAGLDLPTTGYAEVLGADPRRRPQPAVSHLGQSRPLYDYLTVAETLRLGRELNRERWDEPYARRLAELGELSPTARVRTLSGGERVHLALALALGPHPDVLLLDEPLAGLDPLARGRVLRAILGEAAESGATVLLASHEIDDLADTCDHLLLLDHGRVRLAGELAPLLDEHLLLTGSAGEIPAWLRAHDVVRSRHTGRQLTALVRRTGELDVPAQWRADAPTLPELVLAYLDPAAESVVPA</sequence>
<keyword evidence="7" id="KW-1185">Reference proteome</keyword>
<evidence type="ECO:0000313" key="6">
    <source>
        <dbReference type="EMBL" id="MBK1783799.1"/>
    </source>
</evidence>
<keyword evidence="3" id="KW-0547">Nucleotide-binding</keyword>
<dbReference type="PROSITE" id="PS50893">
    <property type="entry name" value="ABC_TRANSPORTER_2"/>
    <property type="match status" value="1"/>
</dbReference>
<evidence type="ECO:0000256" key="3">
    <source>
        <dbReference type="ARBA" id="ARBA00022741"/>
    </source>
</evidence>
<dbReference type="AlphaFoldDB" id="A0A934QQD9"/>